<organism evidence="2 3">
    <name type="scientific">Macrosiphum euphorbiae</name>
    <name type="common">potato aphid</name>
    <dbReference type="NCBI Taxonomy" id="13131"/>
    <lineage>
        <taxon>Eukaryota</taxon>
        <taxon>Metazoa</taxon>
        <taxon>Ecdysozoa</taxon>
        <taxon>Arthropoda</taxon>
        <taxon>Hexapoda</taxon>
        <taxon>Insecta</taxon>
        <taxon>Pterygota</taxon>
        <taxon>Neoptera</taxon>
        <taxon>Paraneoptera</taxon>
        <taxon>Hemiptera</taxon>
        <taxon>Sternorrhyncha</taxon>
        <taxon>Aphidomorpha</taxon>
        <taxon>Aphidoidea</taxon>
        <taxon>Aphididae</taxon>
        <taxon>Macrosiphini</taxon>
        <taxon>Macrosiphum</taxon>
    </lineage>
</organism>
<protein>
    <recommendedName>
        <fullName evidence="4">Transposase</fullName>
    </recommendedName>
</protein>
<feature type="compositionally biased region" description="Polar residues" evidence="1">
    <location>
        <begin position="19"/>
        <end position="46"/>
    </location>
</feature>
<evidence type="ECO:0000313" key="3">
    <source>
        <dbReference type="Proteomes" id="UP001160148"/>
    </source>
</evidence>
<dbReference type="Proteomes" id="UP001160148">
    <property type="component" value="Unassembled WGS sequence"/>
</dbReference>
<evidence type="ECO:0000313" key="2">
    <source>
        <dbReference type="EMBL" id="CAI6358755.1"/>
    </source>
</evidence>
<accession>A0AAV0WRS3</accession>
<evidence type="ECO:0000256" key="1">
    <source>
        <dbReference type="SAM" id="MobiDB-lite"/>
    </source>
</evidence>
<dbReference type="InterPro" id="IPR012337">
    <property type="entry name" value="RNaseH-like_sf"/>
</dbReference>
<reference evidence="2 3" key="1">
    <citation type="submission" date="2023-01" db="EMBL/GenBank/DDBJ databases">
        <authorList>
            <person name="Whitehead M."/>
        </authorList>
    </citation>
    <scope>NUCLEOTIDE SEQUENCE [LARGE SCALE GENOMIC DNA]</scope>
</reference>
<feature type="region of interest" description="Disordered" evidence="1">
    <location>
        <begin position="15"/>
        <end position="46"/>
    </location>
</feature>
<dbReference type="AlphaFoldDB" id="A0AAV0WRS3"/>
<keyword evidence="3" id="KW-1185">Reference proteome</keyword>
<dbReference type="PANTHER" id="PTHR47501">
    <property type="entry name" value="TRANSPOSASE-RELATED"/>
    <property type="match status" value="1"/>
</dbReference>
<dbReference type="EMBL" id="CARXXK010000002">
    <property type="protein sequence ID" value="CAI6358755.1"/>
    <property type="molecule type" value="Genomic_DNA"/>
</dbReference>
<dbReference type="SUPFAM" id="SSF53098">
    <property type="entry name" value="Ribonuclease H-like"/>
    <property type="match status" value="1"/>
</dbReference>
<comment type="caution">
    <text evidence="2">The sequence shown here is derived from an EMBL/GenBank/DDBJ whole genome shotgun (WGS) entry which is preliminary data.</text>
</comment>
<proteinExistence type="predicted"/>
<name>A0AAV0WRS3_9HEMI</name>
<sequence>MNDLSITSGSATVEVYNDESGSSSSQTVELLEGQSQTISQDEQQSSKSIKTATILDGTFFKLISSDSKNVIASCVNVSQKNVNIKGSKFSSSNFKSHLKRKHDSTVLDEYENYINDAQKKEKYEHPNNTNCKNKTKYSQNQFDEDVTNYIIHSMAPLSTVENPFFKKMFIASGILKNNSLTLMSRRSLSRKIETRFNTNIEKLKSTFEKSNYLCTTADVWSAKRSFMGVTVHWIDEDSLERKSASLACRRFRGAHTHDRIEKILHNNILQYHLDVTKVIETVTDNGSNMVKAFDVFGVKMTHFRKLSDSNDTDESDSDSSVHSFQSEDLENKPYVILSRHIRCCAHTLSLCATSDIMKTIISSPHLHEIHTRVMQKCNMLWNAARSTKISRDNSVILGHTLSRPVRLDGIHYLTR</sequence>
<dbReference type="PANTHER" id="PTHR47501:SF5">
    <property type="entry name" value="HAT C-TERMINAL DIMERISATION DOMAIN-CONTAINING PROTEIN"/>
    <property type="match status" value="1"/>
</dbReference>
<gene>
    <name evidence="2" type="ORF">MEUPH1_LOCUS14241</name>
</gene>
<evidence type="ECO:0008006" key="4">
    <source>
        <dbReference type="Google" id="ProtNLM"/>
    </source>
</evidence>